<dbReference type="PANTHER" id="PTHR43776">
    <property type="entry name" value="TRANSPORT ATP-BINDING PROTEIN"/>
    <property type="match status" value="1"/>
</dbReference>
<dbReference type="FunFam" id="3.40.50.300:FF:000016">
    <property type="entry name" value="Oligopeptide ABC transporter ATP-binding component"/>
    <property type="match status" value="2"/>
</dbReference>
<dbReference type="PANTHER" id="PTHR43776:SF7">
    <property type="entry name" value="D,D-DIPEPTIDE TRANSPORT ATP-BINDING PROTEIN DDPF-RELATED"/>
    <property type="match status" value="1"/>
</dbReference>
<evidence type="ECO:0000256" key="3">
    <source>
        <dbReference type="ARBA" id="ARBA00022741"/>
    </source>
</evidence>
<dbReference type="PROSITE" id="PS50893">
    <property type="entry name" value="ABC_TRANSPORTER_2"/>
    <property type="match status" value="2"/>
</dbReference>
<dbReference type="GO" id="GO:0005524">
    <property type="term" value="F:ATP binding"/>
    <property type="evidence" value="ECO:0007669"/>
    <property type="project" value="UniProtKB-KW"/>
</dbReference>
<dbReference type="SMART" id="SM00382">
    <property type="entry name" value="AAA"/>
    <property type="match status" value="2"/>
</dbReference>
<feature type="domain" description="ABC transporter" evidence="5">
    <location>
        <begin position="317"/>
        <end position="566"/>
    </location>
</feature>
<gene>
    <name evidence="6" type="ORF">JDA50_01485</name>
</gene>
<evidence type="ECO:0000313" key="6">
    <source>
        <dbReference type="EMBL" id="MBK1443118.1"/>
    </source>
</evidence>
<evidence type="ECO:0000256" key="1">
    <source>
        <dbReference type="ARBA" id="ARBA00005417"/>
    </source>
</evidence>
<dbReference type="GO" id="GO:0016887">
    <property type="term" value="F:ATP hydrolysis activity"/>
    <property type="evidence" value="ECO:0007669"/>
    <property type="project" value="InterPro"/>
</dbReference>
<dbReference type="InterPro" id="IPR003593">
    <property type="entry name" value="AAA+_ATPase"/>
</dbReference>
<dbReference type="RefSeq" id="WP_002117924.1">
    <property type="nucleotide sequence ID" value="NZ_AMST01000062.1"/>
</dbReference>
<keyword evidence="4 6" id="KW-0067">ATP-binding</keyword>
<keyword evidence="3" id="KW-0547">Nucleotide-binding</keyword>
<keyword evidence="2" id="KW-0813">Transport</keyword>
<dbReference type="InterPro" id="IPR013563">
    <property type="entry name" value="Oligopep_ABC_C"/>
</dbReference>
<reference evidence="6" key="1">
    <citation type="submission" date="2020-12" db="EMBL/GenBank/DDBJ databases">
        <authorList>
            <person name="Chopjitt P."/>
        </authorList>
    </citation>
    <scope>NUCLEOTIDE SEQUENCE</scope>
    <source>
        <strain evidence="6">AP1</strain>
    </source>
</reference>
<dbReference type="SUPFAM" id="SSF52540">
    <property type="entry name" value="P-loop containing nucleoside triphosphate hydrolases"/>
    <property type="match status" value="2"/>
</dbReference>
<dbReference type="Pfam" id="PF00005">
    <property type="entry name" value="ABC_tran"/>
    <property type="match status" value="2"/>
</dbReference>
<evidence type="ECO:0000256" key="2">
    <source>
        <dbReference type="ARBA" id="ARBA00022448"/>
    </source>
</evidence>
<dbReference type="CDD" id="cd03257">
    <property type="entry name" value="ABC_NikE_OppD_transporters"/>
    <property type="match status" value="2"/>
</dbReference>
<organism evidence="6 7">
    <name type="scientific">Acinetobacter pittii</name>
    <name type="common">Acinetobacter genomosp. 3</name>
    <dbReference type="NCBI Taxonomy" id="48296"/>
    <lineage>
        <taxon>Bacteria</taxon>
        <taxon>Pseudomonadati</taxon>
        <taxon>Pseudomonadota</taxon>
        <taxon>Gammaproteobacteria</taxon>
        <taxon>Moraxellales</taxon>
        <taxon>Moraxellaceae</taxon>
        <taxon>Acinetobacter</taxon>
        <taxon>Acinetobacter calcoaceticus/baumannii complex</taxon>
    </lineage>
</organism>
<dbReference type="Gene3D" id="3.40.50.300">
    <property type="entry name" value="P-loop containing nucleotide triphosphate hydrolases"/>
    <property type="match status" value="2"/>
</dbReference>
<dbReference type="Pfam" id="PF08352">
    <property type="entry name" value="oligo_HPY"/>
    <property type="match status" value="1"/>
</dbReference>
<feature type="domain" description="ABC transporter" evidence="5">
    <location>
        <begin position="12"/>
        <end position="265"/>
    </location>
</feature>
<dbReference type="EMBL" id="JAEFCT010000001">
    <property type="protein sequence ID" value="MBK1443118.1"/>
    <property type="molecule type" value="Genomic_DNA"/>
</dbReference>
<dbReference type="InterPro" id="IPR017871">
    <property type="entry name" value="ABC_transporter-like_CS"/>
</dbReference>
<dbReference type="NCBIfam" id="NF007739">
    <property type="entry name" value="PRK10419.1"/>
    <property type="match status" value="2"/>
</dbReference>
<dbReference type="Proteomes" id="UP000660083">
    <property type="component" value="Unassembled WGS sequence"/>
</dbReference>
<comment type="similarity">
    <text evidence="1">Belongs to the ABC transporter superfamily.</text>
</comment>
<accession>K9CNB5</accession>
<dbReference type="InterPro" id="IPR003439">
    <property type="entry name" value="ABC_transporter-like_ATP-bd"/>
</dbReference>
<evidence type="ECO:0000313" key="7">
    <source>
        <dbReference type="Proteomes" id="UP000660083"/>
    </source>
</evidence>
<accession>A0A1C2TJH7</accession>
<dbReference type="AlphaFoldDB" id="A0A1C2TJH7"/>
<evidence type="ECO:0000256" key="4">
    <source>
        <dbReference type="ARBA" id="ARBA00022840"/>
    </source>
</evidence>
<name>A0A1C2TJH7_ACIPI</name>
<dbReference type="InterPro" id="IPR050319">
    <property type="entry name" value="ABC_transp_ATP-bind"/>
</dbReference>
<dbReference type="NCBIfam" id="NF008453">
    <property type="entry name" value="PRK11308.1"/>
    <property type="match status" value="2"/>
</dbReference>
<dbReference type="GO" id="GO:0015833">
    <property type="term" value="P:peptide transport"/>
    <property type="evidence" value="ECO:0007669"/>
    <property type="project" value="InterPro"/>
</dbReference>
<dbReference type="PROSITE" id="PS00211">
    <property type="entry name" value="ABC_TRANSPORTER_1"/>
    <property type="match status" value="2"/>
</dbReference>
<dbReference type="GO" id="GO:0055085">
    <property type="term" value="P:transmembrane transport"/>
    <property type="evidence" value="ECO:0007669"/>
    <property type="project" value="UniProtKB-ARBA"/>
</dbReference>
<sequence>MLEQENKNAPLLHVQNLRVSFKGEDKQYIETVKGITFDIPANTTVALVGESGSGKSVTSLATMGLLPVGQSKIDEQSKIIFEGKDLLSLSRKDMRKICGKDIAMIFQEPMSSLNPVFTVGNQIAEVLCLHMGLNRKQARQRVLELLKEVGIPSPETKIDAYPNQLSGGQQQRVMIAMAIACEPKLLIADEPTTALDVTIQKQIIDLLESLRKRRQMSMLFITHDLALVGEIADKVIVMRHGEIREQGAAEQVLEQPKDVYTRALLYCRPQMSQRPYRLPVTSDFMRQEDDVLVEQSFDASEIPERKRGLNGDEQIILEVKDLKKSFYSRKGLFGKEEFQAVKGVSFKLAKGKTLGLVGESGSGKTTVGLLLMRLHQASGGQAFIEGKDILSLTEKEFAKYQRKIQIIFQNPYASLNPRFTIGQILLEPMQIHNVGKDDAERKQIALGLLERVNLPEQAYYRYPHEFSGGQRQRIAIARCLTLKPEILICDESVSALDVSVQAQVLNLLQDLQDEFGLSYIFISHDLSVVKYISDQVMVMNHGEVVEIANSDELYAHPQHDYTKRLLQAIPQGIQHVS</sequence>
<protein>
    <submittedName>
        <fullName evidence="6">ABC transporter ATP-binding protein</fullName>
    </submittedName>
</protein>
<comment type="caution">
    <text evidence="6">The sequence shown here is derived from an EMBL/GenBank/DDBJ whole genome shotgun (WGS) entry which is preliminary data.</text>
</comment>
<dbReference type="InterPro" id="IPR027417">
    <property type="entry name" value="P-loop_NTPase"/>
</dbReference>
<proteinExistence type="inferred from homology"/>
<evidence type="ECO:0000259" key="5">
    <source>
        <dbReference type="PROSITE" id="PS50893"/>
    </source>
</evidence>